<evidence type="ECO:0000256" key="4">
    <source>
        <dbReference type="ARBA" id="ARBA00022989"/>
    </source>
</evidence>
<comment type="subcellular location">
    <subcellularLocation>
        <location evidence="1">Cell membrane</location>
        <topology evidence="1">Multi-pass membrane protein</topology>
    </subcellularLocation>
</comment>
<dbReference type="CDD" id="cd06579">
    <property type="entry name" value="TM_PBP1_transp_AraH_like"/>
    <property type="match status" value="1"/>
</dbReference>
<evidence type="ECO:0000256" key="1">
    <source>
        <dbReference type="ARBA" id="ARBA00004651"/>
    </source>
</evidence>
<organism evidence="7 8">
    <name type="scientific">Thermatribacter velox</name>
    <dbReference type="NCBI Taxonomy" id="3039681"/>
    <lineage>
        <taxon>Bacteria</taxon>
        <taxon>Pseudomonadati</taxon>
        <taxon>Atribacterota</taxon>
        <taxon>Atribacteria</taxon>
        <taxon>Atribacterales</taxon>
        <taxon>Thermatribacteraceae</taxon>
        <taxon>Thermatribacter</taxon>
    </lineage>
</organism>
<gene>
    <name evidence="7" type="ORF">QBE54_10630</name>
</gene>
<dbReference type="Pfam" id="PF02653">
    <property type="entry name" value="BPD_transp_2"/>
    <property type="match status" value="1"/>
</dbReference>
<accession>A0ABZ2YBQ9</accession>
<feature type="transmembrane region" description="Helical" evidence="6">
    <location>
        <begin position="61"/>
        <end position="80"/>
    </location>
</feature>
<feature type="transmembrane region" description="Helical" evidence="6">
    <location>
        <begin position="147"/>
        <end position="165"/>
    </location>
</feature>
<evidence type="ECO:0000256" key="3">
    <source>
        <dbReference type="ARBA" id="ARBA00022692"/>
    </source>
</evidence>
<feature type="transmembrane region" description="Helical" evidence="6">
    <location>
        <begin position="87"/>
        <end position="107"/>
    </location>
</feature>
<feature type="transmembrane region" description="Helical" evidence="6">
    <location>
        <begin position="319"/>
        <end position="336"/>
    </location>
</feature>
<feature type="transmembrane region" description="Helical" evidence="6">
    <location>
        <begin position="20"/>
        <end position="49"/>
    </location>
</feature>
<reference evidence="7 8" key="1">
    <citation type="submission" date="2023-03" db="EMBL/GenBank/DDBJ databases">
        <title>Novel Species.</title>
        <authorList>
            <person name="Ma S."/>
        </authorList>
    </citation>
    <scope>NUCLEOTIDE SEQUENCE [LARGE SCALE GENOMIC DNA]</scope>
    <source>
        <strain evidence="7 8">B11</strain>
    </source>
</reference>
<feature type="transmembrane region" description="Helical" evidence="6">
    <location>
        <begin position="268"/>
        <end position="287"/>
    </location>
</feature>
<dbReference type="Proteomes" id="UP001461341">
    <property type="component" value="Chromosome"/>
</dbReference>
<proteinExistence type="predicted"/>
<evidence type="ECO:0000313" key="7">
    <source>
        <dbReference type="EMBL" id="WZL76022.1"/>
    </source>
</evidence>
<dbReference type="RefSeq" id="WP_369018176.1">
    <property type="nucleotide sequence ID" value="NZ_CP121689.1"/>
</dbReference>
<dbReference type="InterPro" id="IPR001851">
    <property type="entry name" value="ABC_transp_permease"/>
</dbReference>
<evidence type="ECO:0000256" key="6">
    <source>
        <dbReference type="SAM" id="Phobius"/>
    </source>
</evidence>
<keyword evidence="5 6" id="KW-0472">Membrane</keyword>
<feature type="transmembrane region" description="Helical" evidence="6">
    <location>
        <begin position="185"/>
        <end position="206"/>
    </location>
</feature>
<feature type="transmembrane region" description="Helical" evidence="6">
    <location>
        <begin position="294"/>
        <end position="313"/>
    </location>
</feature>
<name>A0ABZ2YBQ9_9BACT</name>
<dbReference type="EMBL" id="CP121689">
    <property type="protein sequence ID" value="WZL76022.1"/>
    <property type="molecule type" value="Genomic_DNA"/>
</dbReference>
<keyword evidence="3 6" id="KW-0812">Transmembrane</keyword>
<keyword evidence="4 6" id="KW-1133">Transmembrane helix</keyword>
<dbReference type="PANTHER" id="PTHR32196">
    <property type="entry name" value="ABC TRANSPORTER PERMEASE PROTEIN YPHD-RELATED-RELATED"/>
    <property type="match status" value="1"/>
</dbReference>
<feature type="transmembrane region" description="Helical" evidence="6">
    <location>
        <begin position="237"/>
        <end position="256"/>
    </location>
</feature>
<evidence type="ECO:0000256" key="2">
    <source>
        <dbReference type="ARBA" id="ARBA00022475"/>
    </source>
</evidence>
<evidence type="ECO:0000256" key="5">
    <source>
        <dbReference type="ARBA" id="ARBA00023136"/>
    </source>
</evidence>
<feature type="transmembrane region" description="Helical" evidence="6">
    <location>
        <begin position="113"/>
        <end position="135"/>
    </location>
</feature>
<keyword evidence="2" id="KW-1003">Cell membrane</keyword>
<evidence type="ECO:0000313" key="8">
    <source>
        <dbReference type="Proteomes" id="UP001461341"/>
    </source>
</evidence>
<keyword evidence="8" id="KW-1185">Reference proteome</keyword>
<sequence>MLRREPAINKIMAKSNKTQIYNNMLNVYGAHITLLFLFCLFALLSPAFISLRNLENLLTQSSFIGILALGLLFVVISGGIDLSIASIFALSSTLCALWQHHGIYLGYVEELSFLFPIYLIFPACILIGAGIGLFNGIIITKFHVPDFIATLGTMITIRALSFSVTGGQTVFGVSEGTKFLGRGSIGWIPFPVLVWIILAILSQILLKYTAFGSELFAIGESEEAARFCGVKIGRDKIMAYVLSGAFAAFAGLLMTGRLDSGEPRVGDGYELLAIAAVVIGGAPLTGGRGNAIDTLSGVLVLGIISNILNLLGIHPYPQMIFNSLILLAAVILRSYLNRQEL</sequence>
<protein>
    <submittedName>
        <fullName evidence="7">ABC transporter permease</fullName>
    </submittedName>
</protein>